<keyword evidence="5" id="KW-0732">Signal</keyword>
<reference evidence="7" key="2">
    <citation type="submission" date="2003-12" db="EMBL/GenBank/DDBJ databases">
        <title>Monterey Bay Coastal Ocean Microbial Observatory environmental clone sequencing.</title>
        <authorList>
            <person name="DeLong E.F."/>
        </authorList>
    </citation>
    <scope>NUCLEOTIDE SEQUENCE</scope>
</reference>
<dbReference type="InterPro" id="IPR051013">
    <property type="entry name" value="MBL_superfamily_lactonases"/>
</dbReference>
<comment type="similarity">
    <text evidence="1">Belongs to the metallo-beta-lactamase superfamily.</text>
</comment>
<dbReference type="Pfam" id="PF00753">
    <property type="entry name" value="Lactamase_B"/>
    <property type="match status" value="1"/>
</dbReference>
<dbReference type="CDD" id="cd07729">
    <property type="entry name" value="AHL_lactonase_MBL-fold"/>
    <property type="match status" value="1"/>
</dbReference>
<evidence type="ECO:0000256" key="3">
    <source>
        <dbReference type="ARBA" id="ARBA00022801"/>
    </source>
</evidence>
<dbReference type="SUPFAM" id="SSF56281">
    <property type="entry name" value="Metallo-hydrolase/oxidoreductase"/>
    <property type="match status" value="1"/>
</dbReference>
<dbReference type="GO" id="GO:0046872">
    <property type="term" value="F:metal ion binding"/>
    <property type="evidence" value="ECO:0007669"/>
    <property type="project" value="UniProtKB-KW"/>
</dbReference>
<keyword evidence="3" id="KW-0378">Hydrolase</keyword>
<protein>
    <submittedName>
        <fullName evidence="7">Metallo-beta-lactamase family protein</fullName>
    </submittedName>
</protein>
<dbReference type="InterPro" id="IPR036866">
    <property type="entry name" value="RibonucZ/Hydroxyglut_hydro"/>
</dbReference>
<evidence type="ECO:0000256" key="4">
    <source>
        <dbReference type="ARBA" id="ARBA00022833"/>
    </source>
</evidence>
<dbReference type="EMBL" id="AY458639">
    <property type="protein sequence ID" value="AAR37779.1"/>
    <property type="molecule type" value="Genomic_DNA"/>
</dbReference>
<organism evidence="7">
    <name type="scientific">uncultured marine bacterium 442</name>
    <dbReference type="NCBI Taxonomy" id="257392"/>
    <lineage>
        <taxon>Bacteria</taxon>
        <taxon>environmental samples</taxon>
    </lineage>
</organism>
<keyword evidence="4" id="KW-0862">Zinc</keyword>
<evidence type="ECO:0000259" key="6">
    <source>
        <dbReference type="SMART" id="SM00849"/>
    </source>
</evidence>
<dbReference type="PANTHER" id="PTHR42978:SF3">
    <property type="entry name" value="BLR3078 PROTEIN"/>
    <property type="match status" value="1"/>
</dbReference>
<dbReference type="SMART" id="SM00849">
    <property type="entry name" value="Lactamase_B"/>
    <property type="match status" value="1"/>
</dbReference>
<dbReference type="AlphaFoldDB" id="Q6SH40"/>
<dbReference type="PROSITE" id="PS51257">
    <property type="entry name" value="PROKAR_LIPOPROTEIN"/>
    <property type="match status" value="1"/>
</dbReference>
<feature type="chain" id="PRO_5004279865" evidence="5">
    <location>
        <begin position="25"/>
        <end position="290"/>
    </location>
</feature>
<accession>Q6SH40</accession>
<name>Q6SH40_9BACT</name>
<sequence length="290" mass="31218">MKKSICAMFVLAMLVLGCSKGVHGSGEQTLSEESSGEAASSPSIKLYTFDCGDIEVSDLDAFSSSGDYAGKAGQLVNTCYLIRHPEGDLIWDLGLPQTLVGSDPQVNGIFTLSLESSIADQLALIGLSAADIEFLSISHSHFDHTGQAALFPDVEWLVHEEEFDHMFGTVEGEAQHSAFAGLDKTTFSDNYDVFGDGSVVILTMPGHTPGHTALWVSLPESGSVLLSGDLYHRAESRELARVPRFNSDEAETRASMVAFERLATELGARVIIQHEKLDVALLPELPGFLN</sequence>
<evidence type="ECO:0000313" key="7">
    <source>
        <dbReference type="EMBL" id="AAR37779.1"/>
    </source>
</evidence>
<gene>
    <name evidence="7" type="ORF">MBMO_EBAC000-63A02.57</name>
</gene>
<feature type="domain" description="Metallo-beta-lactamase" evidence="6">
    <location>
        <begin position="76"/>
        <end position="274"/>
    </location>
</feature>
<reference evidence="7" key="1">
    <citation type="submission" date="2003-11" db="EMBL/GenBank/DDBJ databases">
        <authorList>
            <person name="Heidelberg J.F."/>
            <person name="Eisen J.A."/>
            <person name="Nelson W.C."/>
            <person name="DeLong E.F."/>
        </authorList>
    </citation>
    <scope>NUCLEOTIDE SEQUENCE</scope>
</reference>
<evidence type="ECO:0000256" key="2">
    <source>
        <dbReference type="ARBA" id="ARBA00022723"/>
    </source>
</evidence>
<keyword evidence="2" id="KW-0479">Metal-binding</keyword>
<dbReference type="Gene3D" id="3.60.15.10">
    <property type="entry name" value="Ribonuclease Z/Hydroxyacylglutathione hydrolase-like"/>
    <property type="match status" value="1"/>
</dbReference>
<dbReference type="GO" id="GO:0016787">
    <property type="term" value="F:hydrolase activity"/>
    <property type="evidence" value="ECO:0007669"/>
    <property type="project" value="UniProtKB-KW"/>
</dbReference>
<evidence type="ECO:0000256" key="1">
    <source>
        <dbReference type="ARBA" id="ARBA00007749"/>
    </source>
</evidence>
<proteinExistence type="inferred from homology"/>
<feature type="signal peptide" evidence="5">
    <location>
        <begin position="1"/>
        <end position="24"/>
    </location>
</feature>
<dbReference type="InterPro" id="IPR001279">
    <property type="entry name" value="Metallo-B-lactamas"/>
</dbReference>
<evidence type="ECO:0000256" key="5">
    <source>
        <dbReference type="SAM" id="SignalP"/>
    </source>
</evidence>
<dbReference type="PANTHER" id="PTHR42978">
    <property type="entry name" value="QUORUM-QUENCHING LACTONASE YTNP-RELATED-RELATED"/>
    <property type="match status" value="1"/>
</dbReference>